<accession>A0ABS8YRB1</accession>
<dbReference type="SUPFAM" id="SSF158682">
    <property type="entry name" value="TerB-like"/>
    <property type="match status" value="1"/>
</dbReference>
<organism evidence="2 3">
    <name type="scientific">Rhodobacter flavimaris</name>
    <dbReference type="NCBI Taxonomy" id="2907145"/>
    <lineage>
        <taxon>Bacteria</taxon>
        <taxon>Pseudomonadati</taxon>
        <taxon>Pseudomonadota</taxon>
        <taxon>Alphaproteobacteria</taxon>
        <taxon>Rhodobacterales</taxon>
        <taxon>Rhodobacter group</taxon>
        <taxon>Rhodobacter</taxon>
    </lineage>
</organism>
<evidence type="ECO:0000259" key="1">
    <source>
        <dbReference type="Pfam" id="PF05099"/>
    </source>
</evidence>
<gene>
    <name evidence="2" type="ORF">LZA78_02805</name>
</gene>
<reference evidence="2 3" key="1">
    <citation type="submission" date="2021-12" db="EMBL/GenBank/DDBJ databases">
        <title>Sinirhodobacter sp. WL0062 is a bacterium isolated from seawater.</title>
        <authorList>
            <person name="Wang L."/>
            <person name="He W."/>
            <person name="Zhang D.-F."/>
        </authorList>
    </citation>
    <scope>NUCLEOTIDE SEQUENCE [LARGE SCALE GENOMIC DNA]</scope>
    <source>
        <strain evidence="2 3">WL0062</strain>
    </source>
</reference>
<dbReference type="Gene3D" id="1.10.3680.10">
    <property type="entry name" value="TerB-like"/>
    <property type="match status" value="1"/>
</dbReference>
<dbReference type="InterPro" id="IPR029024">
    <property type="entry name" value="TerB-like"/>
</dbReference>
<dbReference type="EMBL" id="JAJUOS010000002">
    <property type="protein sequence ID" value="MCE5972419.1"/>
    <property type="molecule type" value="Genomic_DNA"/>
</dbReference>
<dbReference type="CDD" id="cd07177">
    <property type="entry name" value="terB_like"/>
    <property type="match status" value="1"/>
</dbReference>
<evidence type="ECO:0000313" key="3">
    <source>
        <dbReference type="Proteomes" id="UP001521181"/>
    </source>
</evidence>
<dbReference type="RefSeq" id="WP_233675440.1">
    <property type="nucleotide sequence ID" value="NZ_JAJUOS010000002.1"/>
</dbReference>
<dbReference type="Pfam" id="PF05099">
    <property type="entry name" value="TerB"/>
    <property type="match status" value="1"/>
</dbReference>
<keyword evidence="3" id="KW-1185">Reference proteome</keyword>
<dbReference type="InterPro" id="IPR007791">
    <property type="entry name" value="DjlA_N"/>
</dbReference>
<comment type="caution">
    <text evidence="2">The sequence shown here is derived from an EMBL/GenBank/DDBJ whole genome shotgun (WGS) entry which is preliminary data.</text>
</comment>
<evidence type="ECO:0000313" key="2">
    <source>
        <dbReference type="EMBL" id="MCE5972419.1"/>
    </source>
</evidence>
<sequence>MSATEAELVQELSETDLVVADTNKFKIKLGIGEDAYGSLKLKNTLQTLWDVKGAGAVGAAAAASPAVATTFFGGGGFLSALGLGAAAATPVGWVVAAAVASGGAYYGVMKVMSGYTSSRVETIPKFINTPIDLLGATLFDMMAGLALKVADFSGETEDVEREAIVAYFAEEWGVSEDYARRALPLLEMQIKGRTLKEMAKALADYQIDNDDCNPTAMKKDIRKFLEEIAYADGECDEREELAIESIVRELDDHLSMQSQLAKSATHYSKAVGDLIQDSGAAAVKTAHATLEKAKGFFGGLVKK</sequence>
<name>A0ABS8YRB1_9RHOB</name>
<feature type="domain" description="Co-chaperone DjlA N-terminal" evidence="1">
    <location>
        <begin position="142"/>
        <end position="250"/>
    </location>
</feature>
<proteinExistence type="predicted"/>
<dbReference type="Proteomes" id="UP001521181">
    <property type="component" value="Unassembled WGS sequence"/>
</dbReference>
<protein>
    <submittedName>
        <fullName evidence="2">TerB family tellurite resistance protein</fullName>
    </submittedName>
</protein>